<sequence length="107" mass="12549">MAQLFTDNRQLREGQVKANTYHHHFNRKLNWLMMNAARQRNLPPEMPVAGPSELPKKRKQVVDSDEEEEEEKEREVERDGEGEEEEEWECGEAAEDELAPMTHLNFG</sequence>
<feature type="compositionally biased region" description="Acidic residues" evidence="1">
    <location>
        <begin position="80"/>
        <end position="98"/>
    </location>
</feature>
<reference evidence="2 3" key="2">
    <citation type="submission" date="2017-02" db="EMBL/GenBank/DDBJ databases">
        <title>A genome survey and senescence transcriptome analysis in Lentinula edodes.</title>
        <authorList>
            <person name="Sakamoto Y."/>
            <person name="Nakade K."/>
            <person name="Sato S."/>
            <person name="Yoshida Y."/>
            <person name="Miyazaki K."/>
            <person name="Natsume S."/>
            <person name="Konno N."/>
        </authorList>
    </citation>
    <scope>NUCLEOTIDE SEQUENCE [LARGE SCALE GENOMIC DNA]</scope>
    <source>
        <strain evidence="2 3">NBRC 111202</strain>
    </source>
</reference>
<keyword evidence="3" id="KW-1185">Reference proteome</keyword>
<comment type="caution">
    <text evidence="2">The sequence shown here is derived from an EMBL/GenBank/DDBJ whole genome shotgun (WGS) entry which is preliminary data.</text>
</comment>
<dbReference type="AlphaFoldDB" id="A0A1Q3EBR3"/>
<dbReference type="Proteomes" id="UP000188533">
    <property type="component" value="Unassembled WGS sequence"/>
</dbReference>
<feature type="region of interest" description="Disordered" evidence="1">
    <location>
        <begin position="42"/>
        <end position="107"/>
    </location>
</feature>
<protein>
    <submittedName>
        <fullName evidence="2">Uncharacterized protein</fullName>
    </submittedName>
</protein>
<accession>A0A1Q3EBR3</accession>
<evidence type="ECO:0000256" key="1">
    <source>
        <dbReference type="SAM" id="MobiDB-lite"/>
    </source>
</evidence>
<evidence type="ECO:0000313" key="2">
    <source>
        <dbReference type="EMBL" id="GAW04632.1"/>
    </source>
</evidence>
<name>A0A1Q3EBR3_LENED</name>
<dbReference type="EMBL" id="BDGU01000202">
    <property type="protein sequence ID" value="GAW04632.1"/>
    <property type="molecule type" value="Genomic_DNA"/>
</dbReference>
<feature type="compositionally biased region" description="Acidic residues" evidence="1">
    <location>
        <begin position="63"/>
        <end position="72"/>
    </location>
</feature>
<reference evidence="2 3" key="1">
    <citation type="submission" date="2016-08" db="EMBL/GenBank/DDBJ databases">
        <authorList>
            <consortium name="Lentinula edodes genome sequencing consortium"/>
            <person name="Sakamoto Y."/>
            <person name="Nakade K."/>
            <person name="Sato S."/>
            <person name="Yoshida Y."/>
            <person name="Miyazaki K."/>
            <person name="Natsume S."/>
            <person name="Konno N."/>
        </authorList>
    </citation>
    <scope>NUCLEOTIDE SEQUENCE [LARGE SCALE GENOMIC DNA]</scope>
    <source>
        <strain evidence="2 3">NBRC 111202</strain>
    </source>
</reference>
<proteinExistence type="predicted"/>
<evidence type="ECO:0000313" key="3">
    <source>
        <dbReference type="Proteomes" id="UP000188533"/>
    </source>
</evidence>
<gene>
    <name evidence="2" type="ORF">LENED_006437</name>
</gene>
<organism evidence="2 3">
    <name type="scientific">Lentinula edodes</name>
    <name type="common">Shiitake mushroom</name>
    <name type="synonym">Lentinus edodes</name>
    <dbReference type="NCBI Taxonomy" id="5353"/>
    <lineage>
        <taxon>Eukaryota</taxon>
        <taxon>Fungi</taxon>
        <taxon>Dikarya</taxon>
        <taxon>Basidiomycota</taxon>
        <taxon>Agaricomycotina</taxon>
        <taxon>Agaricomycetes</taxon>
        <taxon>Agaricomycetidae</taxon>
        <taxon>Agaricales</taxon>
        <taxon>Marasmiineae</taxon>
        <taxon>Omphalotaceae</taxon>
        <taxon>Lentinula</taxon>
    </lineage>
</organism>